<keyword evidence="3 5" id="KW-1133">Transmembrane helix</keyword>
<evidence type="ECO:0000256" key="4">
    <source>
        <dbReference type="ARBA" id="ARBA00023136"/>
    </source>
</evidence>
<evidence type="ECO:0000256" key="1">
    <source>
        <dbReference type="ARBA" id="ARBA00004167"/>
    </source>
</evidence>
<gene>
    <name evidence="6" type="ORF">NCTC9428_04665</name>
</gene>
<proteinExistence type="predicted"/>
<feature type="transmembrane region" description="Helical" evidence="5">
    <location>
        <begin position="20"/>
        <end position="43"/>
    </location>
</feature>
<name>A0A448E1M3_PSEFL</name>
<evidence type="ECO:0000256" key="5">
    <source>
        <dbReference type="SAM" id="Phobius"/>
    </source>
</evidence>
<dbReference type="RefSeq" id="WP_126366595.1">
    <property type="nucleotide sequence ID" value="NZ_LR134318.1"/>
</dbReference>
<dbReference type="OrthoDB" id="9774900at2"/>
<reference evidence="6 7" key="1">
    <citation type="submission" date="2018-12" db="EMBL/GenBank/DDBJ databases">
        <authorList>
            <consortium name="Pathogen Informatics"/>
        </authorList>
    </citation>
    <scope>NUCLEOTIDE SEQUENCE [LARGE SCALE GENOMIC DNA]</scope>
    <source>
        <strain evidence="6 7">NCTC9428</strain>
    </source>
</reference>
<dbReference type="GO" id="GO:0016020">
    <property type="term" value="C:membrane"/>
    <property type="evidence" value="ECO:0007669"/>
    <property type="project" value="UniProtKB-SubCell"/>
</dbReference>
<evidence type="ECO:0000256" key="3">
    <source>
        <dbReference type="ARBA" id="ARBA00022989"/>
    </source>
</evidence>
<sequence>MLWNKAKPSDNVSDERKNKGVYNATGAALAGGLTLSLLAALGVKWNDKQPNEQQTIEAVQEHAAALESLKMKDPHRIFVQQILGSTEATWSKTFEFNNLEYIPPKLILIDEPTSTPCGTTNDLAYCPPNQTIYINLSRLGSIGKQGGTSSEPSDFAQAFVIAHEVGHHVQNLLGTTKEVDDAEQSGQDVKGRNGIRVRKELQADCFAGVWARNAEAHIKWLEPTDLGEAVKAARLLGNDATHGTGEQRSRWFMKAFNAGASNACDTFGAQAL</sequence>
<organism evidence="6 7">
    <name type="scientific">Pseudomonas fluorescens</name>
    <dbReference type="NCBI Taxonomy" id="294"/>
    <lineage>
        <taxon>Bacteria</taxon>
        <taxon>Pseudomonadati</taxon>
        <taxon>Pseudomonadota</taxon>
        <taxon>Gammaproteobacteria</taxon>
        <taxon>Pseudomonadales</taxon>
        <taxon>Pseudomonadaceae</taxon>
        <taxon>Pseudomonas</taxon>
    </lineage>
</organism>
<evidence type="ECO:0000256" key="2">
    <source>
        <dbReference type="ARBA" id="ARBA00022692"/>
    </source>
</evidence>
<dbReference type="PANTHER" id="PTHR30168">
    <property type="entry name" value="PUTATIVE MEMBRANE PROTEIN YPFJ"/>
    <property type="match status" value="1"/>
</dbReference>
<keyword evidence="2 5" id="KW-0812">Transmembrane</keyword>
<evidence type="ECO:0000313" key="6">
    <source>
        <dbReference type="EMBL" id="VEF12985.1"/>
    </source>
</evidence>
<accession>A0A448E1M3</accession>
<dbReference type="PANTHER" id="PTHR30168:SF0">
    <property type="entry name" value="INNER MEMBRANE PROTEIN"/>
    <property type="match status" value="1"/>
</dbReference>
<dbReference type="EMBL" id="LR134318">
    <property type="protein sequence ID" value="VEF12985.1"/>
    <property type="molecule type" value="Genomic_DNA"/>
</dbReference>
<dbReference type="Pfam" id="PF04228">
    <property type="entry name" value="Zn_peptidase"/>
    <property type="match status" value="1"/>
</dbReference>
<keyword evidence="4 5" id="KW-0472">Membrane</keyword>
<evidence type="ECO:0000313" key="7">
    <source>
        <dbReference type="Proteomes" id="UP000281909"/>
    </source>
</evidence>
<dbReference type="InterPro" id="IPR007343">
    <property type="entry name" value="Uncharacterised_pept_Zn_put"/>
</dbReference>
<dbReference type="AlphaFoldDB" id="A0A448E1M3"/>
<protein>
    <submittedName>
        <fullName evidence="6">Zinc metallopeptidase</fullName>
    </submittedName>
</protein>
<comment type="subcellular location">
    <subcellularLocation>
        <location evidence="1">Membrane</location>
        <topology evidence="1">Single-pass membrane protein</topology>
    </subcellularLocation>
</comment>
<dbReference type="Proteomes" id="UP000281909">
    <property type="component" value="Chromosome"/>
</dbReference>